<dbReference type="EMBL" id="JMPJ01000053">
    <property type="protein sequence ID" value="KFC80817.1"/>
    <property type="molecule type" value="Genomic_DNA"/>
</dbReference>
<comment type="caution">
    <text evidence="4">The sequence shown here is derived from an EMBL/GenBank/DDBJ whole genome shotgun (WGS) entry which is preliminary data.</text>
</comment>
<accession>A0A085GAS2</accession>
<proteinExistence type="predicted"/>
<sequence length="121" mass="13056">MNKLILSAVVAVAGLSGAVQAAQTSEQQSRTVTIAPCNNASKDEVAALVKRDFLQNRITRWDEDKKLLGTSTPVVWISTDSITGDSANWSIPVKARGNRAEKTYPVTLNCQLGQITYGTPH</sequence>
<dbReference type="Gene3D" id="3.10.450.300">
    <property type="entry name" value="YebF/Colicin-M immunity protein"/>
    <property type="match status" value="1"/>
</dbReference>
<evidence type="ECO:0000256" key="2">
    <source>
        <dbReference type="PROSITE-ProRule" id="PRU01323"/>
    </source>
</evidence>
<dbReference type="eggNOG" id="ENOG5032VY4">
    <property type="taxonomic scope" value="Bacteria"/>
</dbReference>
<dbReference type="GeneID" id="78380477"/>
<dbReference type="OrthoDB" id="6454940at2"/>
<dbReference type="STRING" id="910964.GEAM_2139"/>
<dbReference type="Pfam" id="PF13995">
    <property type="entry name" value="YebF"/>
    <property type="match status" value="1"/>
</dbReference>
<evidence type="ECO:0000256" key="1">
    <source>
        <dbReference type="ARBA" id="ARBA00023157"/>
    </source>
</evidence>
<keyword evidence="3" id="KW-0732">Signal</keyword>
<feature type="disulfide bond" evidence="2">
    <location>
        <begin position="37"/>
        <end position="110"/>
    </location>
</feature>
<evidence type="ECO:0000256" key="3">
    <source>
        <dbReference type="SAM" id="SignalP"/>
    </source>
</evidence>
<dbReference type="RefSeq" id="WP_034791271.1">
    <property type="nucleotide sequence ID" value="NZ_JMPJ01000053.1"/>
</dbReference>
<evidence type="ECO:0000313" key="4">
    <source>
        <dbReference type="EMBL" id="KFC80817.1"/>
    </source>
</evidence>
<protein>
    <submittedName>
        <fullName evidence="4">Putative exported protein</fullName>
    </submittedName>
</protein>
<keyword evidence="5" id="KW-1185">Reference proteome</keyword>
<dbReference type="Proteomes" id="UP000028640">
    <property type="component" value="Unassembled WGS sequence"/>
</dbReference>
<gene>
    <name evidence="4" type="ORF">GEAM_2139</name>
</gene>
<organism evidence="4 5">
    <name type="scientific">Ewingella americana (strain ATCC 33852 / DSM 4580 / CCUG 14506 / JCM 5911 / LMG 7869 / NCTC 12157 / CDC 1468-78)</name>
    <dbReference type="NCBI Taxonomy" id="910964"/>
    <lineage>
        <taxon>Bacteria</taxon>
        <taxon>Pseudomonadati</taxon>
        <taxon>Pseudomonadota</taxon>
        <taxon>Gammaproteobacteria</taxon>
        <taxon>Enterobacterales</taxon>
        <taxon>Yersiniaceae</taxon>
        <taxon>Ewingella</taxon>
    </lineage>
</organism>
<dbReference type="AlphaFoldDB" id="A0A085GAS2"/>
<evidence type="ECO:0000313" key="5">
    <source>
        <dbReference type="Proteomes" id="UP000028640"/>
    </source>
</evidence>
<dbReference type="PROSITE" id="PS51979">
    <property type="entry name" value="YEBF_CMI"/>
    <property type="match status" value="1"/>
</dbReference>
<feature type="chain" id="PRO_5001791141" evidence="3">
    <location>
        <begin position="22"/>
        <end position="121"/>
    </location>
</feature>
<reference evidence="4 5" key="1">
    <citation type="submission" date="2014-05" db="EMBL/GenBank/DDBJ databases">
        <title>ATOL: Assembling a taxonomically balanced genome-scale reconstruction of the evolutionary history of the Enterobacteriaceae.</title>
        <authorList>
            <person name="Plunkett G.III."/>
            <person name="Neeno-Eckwall E.C."/>
            <person name="Glasner J.D."/>
            <person name="Perna N.T."/>
        </authorList>
    </citation>
    <scope>NUCLEOTIDE SEQUENCE [LARGE SCALE GENOMIC DNA]</scope>
    <source>
        <strain evidence="4 5">ATCC 33852</strain>
    </source>
</reference>
<keyword evidence="1 2" id="KW-1015">Disulfide bond</keyword>
<dbReference type="NCBIfam" id="NF041240">
    <property type="entry name" value="YebF_not_Cmi"/>
    <property type="match status" value="1"/>
</dbReference>
<feature type="signal peptide" evidence="3">
    <location>
        <begin position="1"/>
        <end position="21"/>
    </location>
</feature>
<dbReference type="InterPro" id="IPR038703">
    <property type="entry name" value="YebF/Cmi_sf"/>
</dbReference>
<dbReference type="InterPro" id="IPR025603">
    <property type="entry name" value="YebF/ColM_immunity"/>
</dbReference>
<name>A0A085GAS2_EWIA3</name>